<dbReference type="AlphaFoldDB" id="A0A3S9XA29"/>
<feature type="transmembrane region" description="Helical" evidence="6">
    <location>
        <begin position="20"/>
        <end position="40"/>
    </location>
</feature>
<dbReference type="PANTHER" id="PTHR30294">
    <property type="entry name" value="MEMBRANE COMPONENT OF ABC TRANSPORTER YHHJ-RELATED"/>
    <property type="match status" value="1"/>
</dbReference>
<dbReference type="GO" id="GO:0005886">
    <property type="term" value="C:plasma membrane"/>
    <property type="evidence" value="ECO:0007669"/>
    <property type="project" value="UniProtKB-SubCell"/>
</dbReference>
<gene>
    <name evidence="8" type="ORF">DM558_00255</name>
</gene>
<evidence type="ECO:0000256" key="4">
    <source>
        <dbReference type="ARBA" id="ARBA00022989"/>
    </source>
</evidence>
<organism evidence="8 9">
    <name type="scientific">Entomomonas moraniae</name>
    <dbReference type="NCBI Taxonomy" id="2213226"/>
    <lineage>
        <taxon>Bacteria</taxon>
        <taxon>Pseudomonadati</taxon>
        <taxon>Pseudomonadota</taxon>
        <taxon>Gammaproteobacteria</taxon>
        <taxon>Pseudomonadales</taxon>
        <taxon>Pseudomonadaceae</taxon>
        <taxon>Entomomonas</taxon>
    </lineage>
</organism>
<dbReference type="Proteomes" id="UP000273143">
    <property type="component" value="Chromosome"/>
</dbReference>
<feature type="transmembrane region" description="Helical" evidence="6">
    <location>
        <begin position="286"/>
        <end position="306"/>
    </location>
</feature>
<feature type="transmembrane region" description="Helical" evidence="6">
    <location>
        <begin position="174"/>
        <end position="194"/>
    </location>
</feature>
<keyword evidence="4 6" id="KW-1133">Transmembrane helix</keyword>
<dbReference type="KEGG" id="emo:DM558_00255"/>
<evidence type="ECO:0000256" key="2">
    <source>
        <dbReference type="ARBA" id="ARBA00022475"/>
    </source>
</evidence>
<dbReference type="Pfam" id="PF12698">
    <property type="entry name" value="ABC2_membrane_3"/>
    <property type="match status" value="1"/>
</dbReference>
<dbReference type="InterPro" id="IPR013525">
    <property type="entry name" value="ABC2_TM"/>
</dbReference>
<keyword evidence="5 6" id="KW-0472">Membrane</keyword>
<proteinExistence type="predicted"/>
<evidence type="ECO:0000259" key="7">
    <source>
        <dbReference type="Pfam" id="PF12698"/>
    </source>
</evidence>
<feature type="transmembrane region" description="Helical" evidence="6">
    <location>
        <begin position="348"/>
        <end position="368"/>
    </location>
</feature>
<feature type="transmembrane region" description="Helical" evidence="6">
    <location>
        <begin position="223"/>
        <end position="247"/>
    </location>
</feature>
<dbReference type="InterPro" id="IPR051449">
    <property type="entry name" value="ABC-2_transporter_component"/>
</dbReference>
<evidence type="ECO:0000256" key="5">
    <source>
        <dbReference type="ARBA" id="ARBA00023136"/>
    </source>
</evidence>
<dbReference type="Gene3D" id="3.40.1710.10">
    <property type="entry name" value="abc type-2 transporter like domain"/>
    <property type="match status" value="1"/>
</dbReference>
<comment type="subcellular location">
    <subcellularLocation>
        <location evidence="1">Cell membrane</location>
        <topology evidence="1">Multi-pass membrane protein</topology>
    </subcellularLocation>
</comment>
<evidence type="ECO:0000256" key="6">
    <source>
        <dbReference type="SAM" id="Phobius"/>
    </source>
</evidence>
<evidence type="ECO:0000313" key="9">
    <source>
        <dbReference type="Proteomes" id="UP000273143"/>
    </source>
</evidence>
<reference evidence="9" key="1">
    <citation type="submission" date="2018-06" db="EMBL/GenBank/DDBJ databases">
        <title>Complete genome of Pseudomonas insecticola strain QZS01.</title>
        <authorList>
            <person name="Wang J."/>
            <person name="Su Q."/>
        </authorList>
    </citation>
    <scope>NUCLEOTIDE SEQUENCE [LARGE SCALE GENOMIC DNA]</scope>
    <source>
        <strain evidence="9">QZS01</strain>
    </source>
</reference>
<keyword evidence="2" id="KW-1003">Cell membrane</keyword>
<dbReference type="RefSeq" id="WP_127161521.1">
    <property type="nucleotide sequence ID" value="NZ_CP029822.1"/>
</dbReference>
<dbReference type="PANTHER" id="PTHR30294:SF46">
    <property type="entry name" value="ABC TRANSPORTER PERMEASE"/>
    <property type="match status" value="1"/>
</dbReference>
<evidence type="ECO:0000256" key="3">
    <source>
        <dbReference type="ARBA" id="ARBA00022692"/>
    </source>
</evidence>
<protein>
    <submittedName>
        <fullName evidence="8">ABC transporter permease</fullName>
    </submittedName>
</protein>
<dbReference type="GO" id="GO:0140359">
    <property type="term" value="F:ABC-type transporter activity"/>
    <property type="evidence" value="ECO:0007669"/>
    <property type="project" value="InterPro"/>
</dbReference>
<keyword evidence="9" id="KW-1185">Reference proteome</keyword>
<accession>A0A3S9XA29</accession>
<sequence length="381" mass="43200">MAPAFKEYLQTAKQTLYRLLNTPMWMMLLVSLCLTSLVFWNQSVWNLPVAVIDQDHSTSSRFIIRQINSSPKMETINYTNLNQAKNDLHWRKLFGVIIIPPDFEKHFLRGDNVTISIYGDATNRLSNGQIQQAITAIYQQLSTQYNEQLLYAQGFSKDQASAVLNPMNNTLTDLYNPGVNFAAIVLPGLLIMMLQQSMLMASTRTSIALYIANNGKTPFHIHLGALTGLIPIWLFLTVVLLVLWPAIMGFRQTAPILELLLLVIPFLLAVIAMGVFIMQCLRSVELVYLTLTFIPMPVFYFSGAIWPSSSMPPIILFISKFLPSTWATKMLAGTNQLHLPISSVWNEVLMLFALAIFYIIAAFIIGWLRDYGIKRLSWRKI</sequence>
<keyword evidence="3 6" id="KW-0812">Transmembrane</keyword>
<evidence type="ECO:0000256" key="1">
    <source>
        <dbReference type="ARBA" id="ARBA00004651"/>
    </source>
</evidence>
<feature type="domain" description="ABC-2 type transporter transmembrane" evidence="7">
    <location>
        <begin position="26"/>
        <end position="364"/>
    </location>
</feature>
<evidence type="ECO:0000313" key="8">
    <source>
        <dbReference type="EMBL" id="AZS49302.1"/>
    </source>
</evidence>
<dbReference type="EMBL" id="CP029822">
    <property type="protein sequence ID" value="AZS49302.1"/>
    <property type="molecule type" value="Genomic_DNA"/>
</dbReference>
<feature type="transmembrane region" description="Helical" evidence="6">
    <location>
        <begin position="259"/>
        <end position="279"/>
    </location>
</feature>
<name>A0A3S9XA29_9GAMM</name>